<dbReference type="Gene3D" id="3.40.390.10">
    <property type="entry name" value="Collagenase (Catalytic Domain)"/>
    <property type="match status" value="1"/>
</dbReference>
<protein>
    <recommendedName>
        <fullName evidence="9">Peptidase M12B domain-containing protein</fullName>
    </recommendedName>
</protein>
<evidence type="ECO:0000256" key="2">
    <source>
        <dbReference type="ARBA" id="ARBA00022723"/>
    </source>
</evidence>
<dbReference type="GO" id="GO:0008237">
    <property type="term" value="F:metallopeptidase activity"/>
    <property type="evidence" value="ECO:0007669"/>
    <property type="project" value="UniProtKB-KW"/>
</dbReference>
<evidence type="ECO:0000313" key="11">
    <source>
        <dbReference type="Proteomes" id="UP001634394"/>
    </source>
</evidence>
<dbReference type="PANTHER" id="PTHR11905:SF159">
    <property type="entry name" value="ADAM METALLOPROTEASE"/>
    <property type="match status" value="1"/>
</dbReference>
<feature type="non-terminal residue" evidence="10">
    <location>
        <position position="276"/>
    </location>
</feature>
<dbReference type="PROSITE" id="PS50215">
    <property type="entry name" value="ADAM_MEPRO"/>
    <property type="match status" value="1"/>
</dbReference>
<keyword evidence="4 8" id="KW-0862">Zinc</keyword>
<evidence type="ECO:0000256" key="3">
    <source>
        <dbReference type="ARBA" id="ARBA00022801"/>
    </source>
</evidence>
<dbReference type="InterPro" id="IPR041645">
    <property type="entry name" value="ADAMTS_CR_2"/>
</dbReference>
<evidence type="ECO:0000256" key="5">
    <source>
        <dbReference type="ARBA" id="ARBA00023049"/>
    </source>
</evidence>
<reference evidence="10 11" key="1">
    <citation type="submission" date="2024-11" db="EMBL/GenBank/DDBJ databases">
        <title>Chromosome-level genome assembly of the freshwater bivalve Anodonta woodiana.</title>
        <authorList>
            <person name="Chen X."/>
        </authorList>
    </citation>
    <scope>NUCLEOTIDE SEQUENCE [LARGE SCALE GENOMIC DNA]</scope>
    <source>
        <strain evidence="10">MN2024</strain>
        <tissue evidence="10">Gills</tissue>
    </source>
</reference>
<dbReference type="PANTHER" id="PTHR11905">
    <property type="entry name" value="ADAM A DISINTEGRIN AND METALLOPROTEASE DOMAIN"/>
    <property type="match status" value="1"/>
</dbReference>
<evidence type="ECO:0000313" key="10">
    <source>
        <dbReference type="EMBL" id="KAL3892107.1"/>
    </source>
</evidence>
<dbReference type="EMBL" id="JBJQND010000001">
    <property type="protein sequence ID" value="KAL3892107.1"/>
    <property type="molecule type" value="Genomic_DNA"/>
</dbReference>
<keyword evidence="2 8" id="KW-0479">Metal-binding</keyword>
<dbReference type="Pfam" id="PF01421">
    <property type="entry name" value="Reprolysin"/>
    <property type="match status" value="1"/>
</dbReference>
<dbReference type="InterPro" id="IPR001590">
    <property type="entry name" value="Peptidase_M12B"/>
</dbReference>
<evidence type="ECO:0000256" key="6">
    <source>
        <dbReference type="ARBA" id="ARBA00023157"/>
    </source>
</evidence>
<dbReference type="InterPro" id="IPR024079">
    <property type="entry name" value="MetalloPept_cat_dom_sf"/>
</dbReference>
<feature type="binding site" evidence="8">
    <location>
        <position position="129"/>
    </location>
    <ligand>
        <name>Zn(2+)</name>
        <dbReference type="ChEBI" id="CHEBI:29105"/>
        <note>catalytic</note>
    </ligand>
</feature>
<feature type="domain" description="Peptidase M12B" evidence="9">
    <location>
        <begin position="1"/>
        <end position="184"/>
    </location>
</feature>
<evidence type="ECO:0000259" key="9">
    <source>
        <dbReference type="PROSITE" id="PS50215"/>
    </source>
</evidence>
<keyword evidence="5" id="KW-0482">Metalloprotease</keyword>
<dbReference type="Proteomes" id="UP001634394">
    <property type="component" value="Unassembled WGS sequence"/>
</dbReference>
<dbReference type="SUPFAM" id="SSF55486">
    <property type="entry name" value="Metalloproteases ('zincins'), catalytic domain"/>
    <property type="match status" value="1"/>
</dbReference>
<keyword evidence="3" id="KW-0378">Hydrolase</keyword>
<keyword evidence="11" id="KW-1185">Reference proteome</keyword>
<feature type="binding site" evidence="8">
    <location>
        <position position="125"/>
    </location>
    <ligand>
        <name>Zn(2+)</name>
        <dbReference type="ChEBI" id="CHEBI:29105"/>
        <note>catalytic</note>
    </ligand>
</feature>
<comment type="caution">
    <text evidence="8">Lacks conserved residue(s) required for the propagation of feature annotation.</text>
</comment>
<accession>A0ABD3Y1H4</accession>
<evidence type="ECO:0000256" key="1">
    <source>
        <dbReference type="ARBA" id="ARBA00022670"/>
    </source>
</evidence>
<name>A0ABD3Y1H4_SINWO</name>
<feature type="non-terminal residue" evidence="10">
    <location>
        <position position="1"/>
    </location>
</feature>
<keyword evidence="7" id="KW-0325">Glycoprotein</keyword>
<evidence type="ECO:0000256" key="8">
    <source>
        <dbReference type="PROSITE-ProRule" id="PRU00276"/>
    </source>
</evidence>
<dbReference type="Pfam" id="PF17771">
    <property type="entry name" value="ADAMTS_CR_2"/>
    <property type="match status" value="1"/>
</dbReference>
<keyword evidence="1" id="KW-0645">Protease</keyword>
<proteinExistence type="predicted"/>
<sequence length="276" mass="31619">VNLRFKTIDDPHISITVILQHFIIIQREFLFPHKSSKVITENGKKYINAHPYTADLKLWVKTCGINVVPEFDHAMLFTGYKLYTGSIENNVVSGVSPLEGICDEVQRVSLIQSGHYSRTVLTATHELGHNLGAKHDGTGDAKDCNPDEKYIMYHSSIKFNDTTPYSRNAWIFSTCSVESFKKTLITKDCVKVQGLTYDTAEWMLFMKKEPGDFFTPYVQCFILYGPHYVFYGVLDEYICHQLRCKNVKTKKIMKKYLYAAEGTSCGRNKWCIEGMC</sequence>
<organism evidence="10 11">
    <name type="scientific">Sinanodonta woodiana</name>
    <name type="common">Chinese pond mussel</name>
    <name type="synonym">Anodonta woodiana</name>
    <dbReference type="NCBI Taxonomy" id="1069815"/>
    <lineage>
        <taxon>Eukaryota</taxon>
        <taxon>Metazoa</taxon>
        <taxon>Spiralia</taxon>
        <taxon>Lophotrochozoa</taxon>
        <taxon>Mollusca</taxon>
        <taxon>Bivalvia</taxon>
        <taxon>Autobranchia</taxon>
        <taxon>Heteroconchia</taxon>
        <taxon>Palaeoheterodonta</taxon>
        <taxon>Unionida</taxon>
        <taxon>Unionoidea</taxon>
        <taxon>Unionidae</taxon>
        <taxon>Unioninae</taxon>
        <taxon>Sinanodonta</taxon>
    </lineage>
</organism>
<comment type="caution">
    <text evidence="10">The sequence shown here is derived from an EMBL/GenBank/DDBJ whole genome shotgun (WGS) entry which is preliminary data.</text>
</comment>
<dbReference type="GO" id="GO:0046872">
    <property type="term" value="F:metal ion binding"/>
    <property type="evidence" value="ECO:0007669"/>
    <property type="project" value="UniProtKB-KW"/>
</dbReference>
<dbReference type="Gene3D" id="3.40.1620.60">
    <property type="match status" value="1"/>
</dbReference>
<feature type="active site" evidence="8">
    <location>
        <position position="126"/>
    </location>
</feature>
<keyword evidence="6" id="KW-1015">Disulfide bond</keyword>
<dbReference type="GO" id="GO:0006508">
    <property type="term" value="P:proteolysis"/>
    <property type="evidence" value="ECO:0007669"/>
    <property type="project" value="UniProtKB-KW"/>
</dbReference>
<gene>
    <name evidence="10" type="ORF">ACJMK2_004344</name>
</gene>
<dbReference type="AlphaFoldDB" id="A0ABD3Y1H4"/>
<evidence type="ECO:0000256" key="7">
    <source>
        <dbReference type="ARBA" id="ARBA00023180"/>
    </source>
</evidence>
<feature type="binding site" evidence="8">
    <location>
        <position position="135"/>
    </location>
    <ligand>
        <name>Zn(2+)</name>
        <dbReference type="ChEBI" id="CHEBI:29105"/>
        <note>catalytic</note>
    </ligand>
</feature>
<evidence type="ECO:0000256" key="4">
    <source>
        <dbReference type="ARBA" id="ARBA00022833"/>
    </source>
</evidence>